<dbReference type="AlphaFoldDB" id="A0A0F9KB54"/>
<accession>A0A0F9KB54</accession>
<organism evidence="1">
    <name type="scientific">marine sediment metagenome</name>
    <dbReference type="NCBI Taxonomy" id="412755"/>
    <lineage>
        <taxon>unclassified sequences</taxon>
        <taxon>metagenomes</taxon>
        <taxon>ecological metagenomes</taxon>
    </lineage>
</organism>
<evidence type="ECO:0000313" key="1">
    <source>
        <dbReference type="EMBL" id="KKM79369.1"/>
    </source>
</evidence>
<dbReference type="EMBL" id="LAZR01008345">
    <property type="protein sequence ID" value="KKM79369.1"/>
    <property type="molecule type" value="Genomic_DNA"/>
</dbReference>
<gene>
    <name evidence="1" type="ORF">LCGC14_1350630</name>
</gene>
<name>A0A0F9KB54_9ZZZZ</name>
<comment type="caution">
    <text evidence="1">The sequence shown here is derived from an EMBL/GenBank/DDBJ whole genome shotgun (WGS) entry which is preliminary data.</text>
</comment>
<protein>
    <submittedName>
        <fullName evidence="1">Uncharacterized protein</fullName>
    </submittedName>
</protein>
<reference evidence="1" key="1">
    <citation type="journal article" date="2015" name="Nature">
        <title>Complex archaea that bridge the gap between prokaryotes and eukaryotes.</title>
        <authorList>
            <person name="Spang A."/>
            <person name="Saw J.H."/>
            <person name="Jorgensen S.L."/>
            <person name="Zaremba-Niedzwiedzka K."/>
            <person name="Martijn J."/>
            <person name="Lind A.E."/>
            <person name="van Eijk R."/>
            <person name="Schleper C."/>
            <person name="Guy L."/>
            <person name="Ettema T.J."/>
        </authorList>
    </citation>
    <scope>NUCLEOTIDE SEQUENCE</scope>
</reference>
<sequence length="139" mass="15342">MTEEGRFNPLDPLGIWGTVKRDVDRMAGRLRLPAPPHLPGLTTKPGMTIGNPIPVEFNGDLARQKEMARRSLAGKGSEELVDRALKWYEEWMMGLARRIAPADRDLQRQIVQSGYADVASGAGEWMKGIQEAFGISVPA</sequence>
<proteinExistence type="predicted"/>